<evidence type="ECO:0000256" key="1">
    <source>
        <dbReference type="SAM" id="MobiDB-lite"/>
    </source>
</evidence>
<name>A0AAD6J0N2_DREDA</name>
<evidence type="ECO:0000313" key="2">
    <source>
        <dbReference type="EMBL" id="KAJ6260985.1"/>
    </source>
</evidence>
<comment type="caution">
    <text evidence="2">The sequence shown here is derived from an EMBL/GenBank/DDBJ whole genome shotgun (WGS) entry which is preliminary data.</text>
</comment>
<keyword evidence="3" id="KW-1185">Reference proteome</keyword>
<feature type="region of interest" description="Disordered" evidence="1">
    <location>
        <begin position="447"/>
        <end position="482"/>
    </location>
</feature>
<feature type="compositionally biased region" description="Basic residues" evidence="1">
    <location>
        <begin position="539"/>
        <end position="552"/>
    </location>
</feature>
<organism evidence="2 3">
    <name type="scientific">Drechslerella dactyloides</name>
    <name type="common">Nematode-trapping fungus</name>
    <name type="synonym">Arthrobotrys dactyloides</name>
    <dbReference type="NCBI Taxonomy" id="74499"/>
    <lineage>
        <taxon>Eukaryota</taxon>
        <taxon>Fungi</taxon>
        <taxon>Dikarya</taxon>
        <taxon>Ascomycota</taxon>
        <taxon>Pezizomycotina</taxon>
        <taxon>Orbiliomycetes</taxon>
        <taxon>Orbiliales</taxon>
        <taxon>Orbiliaceae</taxon>
        <taxon>Drechslerella</taxon>
    </lineage>
</organism>
<protein>
    <submittedName>
        <fullName evidence="2">Uncharacterized protein</fullName>
    </submittedName>
</protein>
<dbReference type="Proteomes" id="UP001221413">
    <property type="component" value="Unassembled WGS sequence"/>
</dbReference>
<feature type="region of interest" description="Disordered" evidence="1">
    <location>
        <begin position="142"/>
        <end position="184"/>
    </location>
</feature>
<reference evidence="2" key="1">
    <citation type="submission" date="2023-01" db="EMBL/GenBank/DDBJ databases">
        <title>The chitinases involved in constricting ring structure development in the nematode-trapping fungus Drechslerella dactyloides.</title>
        <authorList>
            <person name="Wang R."/>
            <person name="Zhang L."/>
            <person name="Tang P."/>
            <person name="Li S."/>
            <person name="Liang L."/>
        </authorList>
    </citation>
    <scope>NUCLEOTIDE SEQUENCE</scope>
    <source>
        <strain evidence="2">YMF1.00031</strain>
    </source>
</reference>
<sequence length="605" mass="64843">MQRQPAAPSSRQGQPGHPGKLGRFDGPLTPPASLSSGQHAATDNAPAQVILPKGAQKVSSLIETWSRRSGEAPEASPKPAAPRRIGPKLEPKTVVRQKIAELNKASTRSSNLVQSRIAAYAKLSEAGKTSARDACLKALQRATGLHDKRPGPTSTLSSSSSGSVRQHCVAQESGDNSPGGQESPALAIAGQAADLDATDPAPAAYLVADSVVVAERKVRLPTEFPDLEILSPVPTRLATIPVEQTLRHGSGSAGGSAASSESCSALAVPNSATSESQRLFRELTQMTMTASAVRHYRDWHSTLPTVERHPRVRAPTFFQTSSGLSVGVGAIPPLDDDALSHGTATVFGTRRFRQPRPQERATEARSVCRVPRRLADDTHWRKDGGRLPSSAVASPTTTIRRGDPFASDPNRSQRLPPFRKTSSALPIAKYYVNDYTGAPMPERIVSPSPTVSTTSGTQRAFPGPRGYDGASDRTFSDSSGGGRFQTYLSQLRKSTIARGTAPPSRSRLVRVPGYAEGLSRVQTRAPLKAPRQTEELSRRTNKPRPNVLRKMRPTSCSSQKEKEKSRSASAPTFPRIPKLRGRVPGEKTALWMDAEWPLGNRASSC</sequence>
<proteinExistence type="predicted"/>
<dbReference type="EMBL" id="JAQGDS010000004">
    <property type="protein sequence ID" value="KAJ6260985.1"/>
    <property type="molecule type" value="Genomic_DNA"/>
</dbReference>
<feature type="region of interest" description="Disordered" evidence="1">
    <location>
        <begin position="379"/>
        <end position="418"/>
    </location>
</feature>
<accession>A0AAD6J0N2</accession>
<evidence type="ECO:0000313" key="3">
    <source>
        <dbReference type="Proteomes" id="UP001221413"/>
    </source>
</evidence>
<feature type="compositionally biased region" description="Polar residues" evidence="1">
    <location>
        <begin position="1"/>
        <end position="13"/>
    </location>
</feature>
<gene>
    <name evidence="2" type="ORF">Dda_3650</name>
</gene>
<feature type="compositionally biased region" description="Low complexity" evidence="1">
    <location>
        <begin position="151"/>
        <end position="163"/>
    </location>
</feature>
<feature type="region of interest" description="Disordered" evidence="1">
    <location>
        <begin position="522"/>
        <end position="581"/>
    </location>
</feature>
<feature type="compositionally biased region" description="Low complexity" evidence="1">
    <location>
        <begin position="447"/>
        <end position="457"/>
    </location>
</feature>
<feature type="region of interest" description="Disordered" evidence="1">
    <location>
        <begin position="1"/>
        <end position="93"/>
    </location>
</feature>
<feature type="compositionally biased region" description="Polar residues" evidence="1">
    <location>
        <begin position="32"/>
        <end position="41"/>
    </location>
</feature>
<dbReference type="AlphaFoldDB" id="A0AAD6J0N2"/>